<accession>A0A841N7U2</accession>
<dbReference type="RefSeq" id="WP_228456225.1">
    <property type="nucleotide sequence ID" value="NZ_JACHLC010000001.1"/>
</dbReference>
<dbReference type="EMBL" id="JACHLC010000001">
    <property type="protein sequence ID" value="MBB6369520.1"/>
    <property type="molecule type" value="Genomic_DNA"/>
</dbReference>
<dbReference type="Proteomes" id="UP000589738">
    <property type="component" value="Unassembled WGS sequence"/>
</dbReference>
<keyword evidence="1" id="KW-0732">Signal</keyword>
<comment type="caution">
    <text evidence="2">The sequence shown here is derived from an EMBL/GenBank/DDBJ whole genome shotgun (WGS) entry which is preliminary data.</text>
</comment>
<gene>
    <name evidence="2" type="ORF">HNP36_000573</name>
</gene>
<protein>
    <recommendedName>
        <fullName evidence="4">Aspartyl protease</fullName>
    </recommendedName>
</protein>
<keyword evidence="3" id="KW-1185">Reference proteome</keyword>
<evidence type="ECO:0000256" key="1">
    <source>
        <dbReference type="SAM" id="SignalP"/>
    </source>
</evidence>
<evidence type="ECO:0000313" key="3">
    <source>
        <dbReference type="Proteomes" id="UP000589738"/>
    </source>
</evidence>
<reference evidence="2 3" key="1">
    <citation type="submission" date="2020-08" db="EMBL/GenBank/DDBJ databases">
        <title>Functional genomics of gut bacteria from endangered species of beetles.</title>
        <authorList>
            <person name="Carlos-Shanley C."/>
        </authorList>
    </citation>
    <scope>NUCLEOTIDE SEQUENCE [LARGE SCALE GENOMIC DNA]</scope>
    <source>
        <strain evidence="2 3">S00136</strain>
    </source>
</reference>
<evidence type="ECO:0000313" key="2">
    <source>
        <dbReference type="EMBL" id="MBB6369520.1"/>
    </source>
</evidence>
<sequence>MKSFLSLCLLSFLASFSSAQNKLPVLKANQPKAVIYEKDNGLKTDWNIDAKVKPDVYTVSKISTRKKVVTVKTDIDSIAVKLRKGEKKDFIILLKNKDSALTRIQSLPPKDFSKMSFKDTLKLQINEQNTIFVKTILNKTDTLLLNFDTGTSELVLTQETLKNKIKSTLKSGSNILQIGKKEYQNLNIYPAQLSGHGTDGRFGWDLFDGMIVELNHDKGIMVVHSQLPSHVKSKYSSLQMKYFNNVFLVEVDIKQGQSKNKSWYLFDTGYQRTAMLDGPLLNEQGFPADQMTTIKKVIMKNAQGKEIPVITSNLQSLSLGNVNLKDIPVQLLSQSRLVGGSRMNILGNEIIKRFNIFLDFQKNRVYIQPNNWVNHTYIESK</sequence>
<dbReference type="AlphaFoldDB" id="A0A841N7U2"/>
<dbReference type="Gene3D" id="2.40.70.10">
    <property type="entry name" value="Acid Proteases"/>
    <property type="match status" value="1"/>
</dbReference>
<evidence type="ECO:0008006" key="4">
    <source>
        <dbReference type="Google" id="ProtNLM"/>
    </source>
</evidence>
<feature type="chain" id="PRO_5032950254" description="Aspartyl protease" evidence="1">
    <location>
        <begin position="20"/>
        <end position="381"/>
    </location>
</feature>
<dbReference type="InterPro" id="IPR021109">
    <property type="entry name" value="Peptidase_aspartic_dom_sf"/>
</dbReference>
<organism evidence="2 3">
    <name type="scientific">Chryseobacterium shigense</name>
    <dbReference type="NCBI Taxonomy" id="297244"/>
    <lineage>
        <taxon>Bacteria</taxon>
        <taxon>Pseudomonadati</taxon>
        <taxon>Bacteroidota</taxon>
        <taxon>Flavobacteriia</taxon>
        <taxon>Flavobacteriales</taxon>
        <taxon>Weeksellaceae</taxon>
        <taxon>Chryseobacterium group</taxon>
        <taxon>Chryseobacterium</taxon>
    </lineage>
</organism>
<name>A0A841N7U2_9FLAO</name>
<proteinExistence type="predicted"/>
<feature type="signal peptide" evidence="1">
    <location>
        <begin position="1"/>
        <end position="19"/>
    </location>
</feature>